<feature type="transmembrane region" description="Helical" evidence="1">
    <location>
        <begin position="136"/>
        <end position="156"/>
    </location>
</feature>
<dbReference type="InterPro" id="IPR009476">
    <property type="entry name" value="DUF1097"/>
</dbReference>
<reference evidence="2" key="1">
    <citation type="submission" date="2019-04" db="EMBL/GenBank/DDBJ databases">
        <title>Evolution of Biomass-Degrading Anaerobic Consortia Revealed by Metagenomics.</title>
        <authorList>
            <person name="Peng X."/>
        </authorList>
    </citation>
    <scope>NUCLEOTIDE SEQUENCE</scope>
    <source>
        <strain evidence="2">SIG240</strain>
    </source>
</reference>
<keyword evidence="1" id="KW-0472">Membrane</keyword>
<name>A0A927ZSZ8_SELRU</name>
<dbReference type="RefSeq" id="WP_303816942.1">
    <property type="nucleotide sequence ID" value="NZ_CAMOFN010000039.1"/>
</dbReference>
<feature type="transmembrane region" description="Helical" evidence="1">
    <location>
        <begin position="111"/>
        <end position="130"/>
    </location>
</feature>
<sequence>MEKLIYAIKNANREDFLMATASGLTALFMLVDIPVWAVFIGWTWYLSIGANVRAIKEGAVTCILGGVLALSSVVCIDLLKPYLPWLLPNIIGVFPNILLLILTFKIPGIQPLVGFNAFSCIFAGYYLNGFPVHPDYWLNIVLAFLYINGGNIIGLFEGWFVQKVCRLAGYNPNNE</sequence>
<accession>A0A927ZSZ8</accession>
<dbReference type="AlphaFoldDB" id="A0A927ZSZ8"/>
<feature type="transmembrane region" description="Helical" evidence="1">
    <location>
        <begin position="24"/>
        <end position="46"/>
    </location>
</feature>
<dbReference type="Proteomes" id="UP000761380">
    <property type="component" value="Unassembled WGS sequence"/>
</dbReference>
<feature type="transmembrane region" description="Helical" evidence="1">
    <location>
        <begin position="58"/>
        <end position="79"/>
    </location>
</feature>
<protein>
    <submittedName>
        <fullName evidence="2">DUF1097 domain-containing protein</fullName>
    </submittedName>
</protein>
<evidence type="ECO:0000313" key="2">
    <source>
        <dbReference type="EMBL" id="MBE6093023.1"/>
    </source>
</evidence>
<dbReference type="EMBL" id="SVBY01000051">
    <property type="protein sequence ID" value="MBE6093023.1"/>
    <property type="molecule type" value="Genomic_DNA"/>
</dbReference>
<gene>
    <name evidence="2" type="ORF">E7201_07655</name>
</gene>
<evidence type="ECO:0000256" key="1">
    <source>
        <dbReference type="SAM" id="Phobius"/>
    </source>
</evidence>
<feature type="transmembrane region" description="Helical" evidence="1">
    <location>
        <begin position="85"/>
        <end position="104"/>
    </location>
</feature>
<dbReference type="Pfam" id="PF06496">
    <property type="entry name" value="DUF1097"/>
    <property type="match status" value="1"/>
</dbReference>
<keyword evidence="1" id="KW-1133">Transmembrane helix</keyword>
<organism evidence="2 3">
    <name type="scientific">Selenomonas ruminantium</name>
    <dbReference type="NCBI Taxonomy" id="971"/>
    <lineage>
        <taxon>Bacteria</taxon>
        <taxon>Bacillati</taxon>
        <taxon>Bacillota</taxon>
        <taxon>Negativicutes</taxon>
        <taxon>Selenomonadales</taxon>
        <taxon>Selenomonadaceae</taxon>
        <taxon>Selenomonas</taxon>
    </lineage>
</organism>
<keyword evidence="1" id="KW-0812">Transmembrane</keyword>
<evidence type="ECO:0000313" key="3">
    <source>
        <dbReference type="Proteomes" id="UP000761380"/>
    </source>
</evidence>
<comment type="caution">
    <text evidence="2">The sequence shown here is derived from an EMBL/GenBank/DDBJ whole genome shotgun (WGS) entry which is preliminary data.</text>
</comment>
<proteinExistence type="predicted"/>